<dbReference type="AlphaFoldDB" id="A0A0V8QIA5"/>
<dbReference type="Proteomes" id="UP000054874">
    <property type="component" value="Unassembled WGS sequence"/>
</dbReference>
<name>A0A0V8QIA5_9FIRM</name>
<comment type="caution">
    <text evidence="1">The sequence shown here is derived from an EMBL/GenBank/DDBJ whole genome shotgun (WGS) entry which is preliminary data.</text>
</comment>
<organism evidence="1 2">
    <name type="scientific">Acetivibrio ethanolgignens</name>
    <dbReference type="NCBI Taxonomy" id="290052"/>
    <lineage>
        <taxon>Bacteria</taxon>
        <taxon>Bacillati</taxon>
        <taxon>Bacillota</taxon>
        <taxon>Clostridia</taxon>
        <taxon>Eubacteriales</taxon>
        <taxon>Oscillospiraceae</taxon>
        <taxon>Acetivibrio</taxon>
    </lineage>
</organism>
<gene>
    <name evidence="1" type="ORF">ASU35_05945</name>
</gene>
<keyword evidence="2" id="KW-1185">Reference proteome</keyword>
<dbReference type="EMBL" id="LNAM01000024">
    <property type="protein sequence ID" value="KSV60293.1"/>
    <property type="molecule type" value="Genomic_DNA"/>
</dbReference>
<dbReference type="OrthoDB" id="7365718at2"/>
<dbReference type="STRING" id="290052.ASU35_05945"/>
<dbReference type="RefSeq" id="WP_058351494.1">
    <property type="nucleotide sequence ID" value="NZ_CABMMD010000024.1"/>
</dbReference>
<proteinExistence type="predicted"/>
<sequence>MTDGNYIKIYRSMLDWEWYQDINTCRLFLHMLLKANWKDGKFQGTTVPRGSFISSLPKLSEETKLTVDEIRTALKHLEKTGEVTRQTTNRSSMFTVVNYQLYQGTSQTNPNPIPGSSQSIPSPFPAIEEEKEREEGKEIKKERKNITVSNETVCQTDVRLILDACNSIPSLEKSNYRRMGLCKRVLLFRKR</sequence>
<evidence type="ECO:0000313" key="1">
    <source>
        <dbReference type="EMBL" id="KSV60293.1"/>
    </source>
</evidence>
<reference evidence="1 2" key="1">
    <citation type="submission" date="2015-11" db="EMBL/GenBank/DDBJ databases">
        <title>Butyribacter intestini gen. nov., sp. nov., a butyric acid-producing bacterium of the family Lachnospiraceae isolated from the human faeces.</title>
        <authorList>
            <person name="Zou Y."/>
            <person name="Xue W."/>
            <person name="Luo G."/>
            <person name="Lv M."/>
        </authorList>
    </citation>
    <scope>NUCLEOTIDE SEQUENCE [LARGE SCALE GENOMIC DNA]</scope>
    <source>
        <strain evidence="1 2">ACET-33324</strain>
    </source>
</reference>
<accession>A0A0V8QIA5</accession>
<protein>
    <submittedName>
        <fullName evidence="1">Uncharacterized protein</fullName>
    </submittedName>
</protein>
<evidence type="ECO:0000313" key="2">
    <source>
        <dbReference type="Proteomes" id="UP000054874"/>
    </source>
</evidence>